<evidence type="ECO:0000256" key="8">
    <source>
        <dbReference type="ARBA" id="ARBA00022843"/>
    </source>
</evidence>
<keyword evidence="13" id="KW-1185">Reference proteome</keyword>
<evidence type="ECO:0000256" key="2">
    <source>
        <dbReference type="ARBA" id="ARBA00004642"/>
    </source>
</evidence>
<evidence type="ECO:0000256" key="3">
    <source>
        <dbReference type="ARBA" id="ARBA00022499"/>
    </source>
</evidence>
<feature type="domain" description="C2H2-type" evidence="11">
    <location>
        <begin position="349"/>
        <end position="374"/>
    </location>
</feature>
<evidence type="ECO:0000256" key="10">
    <source>
        <dbReference type="PROSITE-ProRule" id="PRU00042"/>
    </source>
</evidence>
<dbReference type="GO" id="GO:0008270">
    <property type="term" value="F:zinc ion binding"/>
    <property type="evidence" value="ECO:0007669"/>
    <property type="project" value="UniProtKB-KW"/>
</dbReference>
<dbReference type="Pfam" id="PF00096">
    <property type="entry name" value="zf-C2H2"/>
    <property type="match status" value="3"/>
</dbReference>
<evidence type="ECO:0000256" key="6">
    <source>
        <dbReference type="ARBA" id="ARBA00022771"/>
    </source>
</evidence>
<reference evidence="12 13" key="1">
    <citation type="submission" date="2024-05" db="EMBL/GenBank/DDBJ databases">
        <authorList>
            <person name="Wallberg A."/>
        </authorList>
    </citation>
    <scope>NUCLEOTIDE SEQUENCE [LARGE SCALE GENOMIC DNA]</scope>
</reference>
<dbReference type="GO" id="GO:0005654">
    <property type="term" value="C:nucleoplasm"/>
    <property type="evidence" value="ECO:0007669"/>
    <property type="project" value="UniProtKB-SubCell"/>
</dbReference>
<dbReference type="PANTHER" id="PTHR24403">
    <property type="entry name" value="ZINC FINGER PROTEIN"/>
    <property type="match status" value="1"/>
</dbReference>
<comment type="caution">
    <text evidence="12">The sequence shown here is derived from an EMBL/GenBank/DDBJ whole genome shotgun (WGS) entry which is preliminary data.</text>
</comment>
<evidence type="ECO:0000259" key="11">
    <source>
        <dbReference type="PROSITE" id="PS50157"/>
    </source>
</evidence>
<feature type="domain" description="C2H2-type" evidence="11">
    <location>
        <begin position="318"/>
        <end position="345"/>
    </location>
</feature>
<dbReference type="SMART" id="SM00355">
    <property type="entry name" value="ZnF_C2H2"/>
    <property type="match status" value="3"/>
</dbReference>
<proteinExistence type="predicted"/>
<keyword evidence="7" id="KW-0862">Zinc</keyword>
<protein>
    <recommendedName>
        <fullName evidence="9">Wilms tumor protein homolog</fullName>
    </recommendedName>
</protein>
<evidence type="ECO:0000256" key="9">
    <source>
        <dbReference type="ARBA" id="ARBA00069242"/>
    </source>
</evidence>
<dbReference type="FunFam" id="3.30.160.60:FF:000063">
    <property type="entry name" value="Wilms tumor 1-KTS isoform"/>
    <property type="match status" value="1"/>
</dbReference>
<evidence type="ECO:0000313" key="13">
    <source>
        <dbReference type="Proteomes" id="UP001497623"/>
    </source>
</evidence>
<organism evidence="12 13">
    <name type="scientific">Meganyctiphanes norvegica</name>
    <name type="common">Northern krill</name>
    <name type="synonym">Thysanopoda norvegica</name>
    <dbReference type="NCBI Taxonomy" id="48144"/>
    <lineage>
        <taxon>Eukaryota</taxon>
        <taxon>Metazoa</taxon>
        <taxon>Ecdysozoa</taxon>
        <taxon>Arthropoda</taxon>
        <taxon>Crustacea</taxon>
        <taxon>Multicrustacea</taxon>
        <taxon>Malacostraca</taxon>
        <taxon>Eumalacostraca</taxon>
        <taxon>Eucarida</taxon>
        <taxon>Euphausiacea</taxon>
        <taxon>Euphausiidae</taxon>
        <taxon>Meganyctiphanes</taxon>
    </lineage>
</organism>
<name>A0AAV2RQS6_MEGNR</name>
<dbReference type="PROSITE" id="PS50157">
    <property type="entry name" value="ZINC_FINGER_C2H2_2"/>
    <property type="match status" value="3"/>
</dbReference>
<evidence type="ECO:0000256" key="1">
    <source>
        <dbReference type="ARBA" id="ARBA00004604"/>
    </source>
</evidence>
<dbReference type="Proteomes" id="UP001497623">
    <property type="component" value="Unassembled WGS sequence"/>
</dbReference>
<dbReference type="PANTHER" id="PTHR24403:SF67">
    <property type="entry name" value="FI01116P-RELATED"/>
    <property type="match status" value="1"/>
</dbReference>
<sequence>MLINEETGNICCSRWKFDECSLLNPRKRLRLDHFEEQEIQNIGEKTRNKYNIVAKENSSHISKQNDCPLKNGNEEACITENNNETSYMSNMLKNPSTMENSSMLKENLNSQNGLVIESNNNEVKDTNDAMLNENLTENSCKVEYSKAADEECKIGYNPLMTELVHPNMICCINGHFQVCGGPFSEFESNSKSTSRSLVDWSTRVTWSNLALRHSCEVNQLITSNQLEKNVKLELPKLNNIPARNIVQFVPAFPIEKISNEMTPNSLSEILHGDNKSRLNDQEDEERPFLCTSKGCSRAFARNEELTRHLRIHSGQRPFLCPTCSRRFVRRDHLSKHIRTHLPADAKRTYTCPIPDCQHRYTRSDALTRHMWTAHQIKARQPPQNRKIVVVHHQRTSTTDYNNRISTPDYEKNTSFTPIDQTHINSQFKEQNKHIKITEDIFLKHHHRMRLASYDHHEKSHIYNKVIRQPQKRDIREGDVNKIPSFLLC</sequence>
<evidence type="ECO:0000256" key="5">
    <source>
        <dbReference type="ARBA" id="ARBA00022737"/>
    </source>
</evidence>
<gene>
    <name evidence="12" type="ORF">MNOR_LOCUS26984</name>
</gene>
<dbReference type="EMBL" id="CAXKWB010027742">
    <property type="protein sequence ID" value="CAL4132318.1"/>
    <property type="molecule type" value="Genomic_DNA"/>
</dbReference>
<dbReference type="SUPFAM" id="SSF57667">
    <property type="entry name" value="beta-beta-alpha zinc fingers"/>
    <property type="match status" value="2"/>
</dbReference>
<evidence type="ECO:0000313" key="12">
    <source>
        <dbReference type="EMBL" id="CAL4132318.1"/>
    </source>
</evidence>
<keyword evidence="6 10" id="KW-0863">Zinc-finger</keyword>
<dbReference type="AlphaFoldDB" id="A0AAV2RQS6"/>
<dbReference type="GO" id="GO:0010468">
    <property type="term" value="P:regulation of gene expression"/>
    <property type="evidence" value="ECO:0007669"/>
    <property type="project" value="TreeGrafter"/>
</dbReference>
<dbReference type="GO" id="GO:0005730">
    <property type="term" value="C:nucleolus"/>
    <property type="evidence" value="ECO:0007669"/>
    <property type="project" value="UniProtKB-SubCell"/>
</dbReference>
<comment type="subcellular location">
    <subcellularLocation>
        <location evidence="1">Nucleus</location>
        <location evidence="1">Nucleolus</location>
    </subcellularLocation>
    <subcellularLocation>
        <location evidence="2">Nucleus</location>
        <location evidence="2">Nucleoplasm</location>
    </subcellularLocation>
</comment>
<keyword evidence="3" id="KW-1017">Isopeptide bond</keyword>
<feature type="domain" description="C2H2-type" evidence="11">
    <location>
        <begin position="288"/>
        <end position="317"/>
    </location>
</feature>
<keyword evidence="4" id="KW-0479">Metal-binding</keyword>
<dbReference type="Gene3D" id="3.30.160.60">
    <property type="entry name" value="Classic Zinc Finger"/>
    <property type="match status" value="3"/>
</dbReference>
<evidence type="ECO:0000256" key="4">
    <source>
        <dbReference type="ARBA" id="ARBA00022723"/>
    </source>
</evidence>
<evidence type="ECO:0000256" key="7">
    <source>
        <dbReference type="ARBA" id="ARBA00022833"/>
    </source>
</evidence>
<dbReference type="InterPro" id="IPR036236">
    <property type="entry name" value="Znf_C2H2_sf"/>
</dbReference>
<keyword evidence="5" id="KW-0677">Repeat</keyword>
<dbReference type="PROSITE" id="PS00028">
    <property type="entry name" value="ZINC_FINGER_C2H2_1"/>
    <property type="match status" value="3"/>
</dbReference>
<dbReference type="InterPro" id="IPR050688">
    <property type="entry name" value="Zinc_finger/UBP_domain"/>
</dbReference>
<keyword evidence="8" id="KW-0832">Ubl conjugation</keyword>
<dbReference type="InterPro" id="IPR013087">
    <property type="entry name" value="Znf_C2H2_type"/>
</dbReference>
<accession>A0AAV2RQS6</accession>